<keyword evidence="3" id="KW-1185">Reference proteome</keyword>
<feature type="region of interest" description="Disordered" evidence="1">
    <location>
        <begin position="475"/>
        <end position="623"/>
    </location>
</feature>
<dbReference type="AlphaFoldDB" id="A0A7R9BSD3"/>
<feature type="compositionally biased region" description="Low complexity" evidence="1">
    <location>
        <begin position="475"/>
        <end position="486"/>
    </location>
</feature>
<feature type="compositionally biased region" description="Gly residues" evidence="1">
    <location>
        <begin position="554"/>
        <end position="573"/>
    </location>
</feature>
<feature type="compositionally biased region" description="Basic and acidic residues" evidence="1">
    <location>
        <begin position="420"/>
        <end position="430"/>
    </location>
</feature>
<dbReference type="EMBL" id="CAJPEX010001575">
    <property type="protein sequence ID" value="CAG0919446.1"/>
    <property type="molecule type" value="Genomic_DNA"/>
</dbReference>
<feature type="compositionally biased region" description="Polar residues" evidence="1">
    <location>
        <begin position="125"/>
        <end position="151"/>
    </location>
</feature>
<protein>
    <submittedName>
        <fullName evidence="2">Uncharacterized protein</fullName>
    </submittedName>
</protein>
<feature type="compositionally biased region" description="Basic residues" evidence="1">
    <location>
        <begin position="500"/>
        <end position="509"/>
    </location>
</feature>
<evidence type="ECO:0000313" key="2">
    <source>
        <dbReference type="EMBL" id="CAD7279294.1"/>
    </source>
</evidence>
<organism evidence="2">
    <name type="scientific">Notodromas monacha</name>
    <dbReference type="NCBI Taxonomy" id="399045"/>
    <lineage>
        <taxon>Eukaryota</taxon>
        <taxon>Metazoa</taxon>
        <taxon>Ecdysozoa</taxon>
        <taxon>Arthropoda</taxon>
        <taxon>Crustacea</taxon>
        <taxon>Oligostraca</taxon>
        <taxon>Ostracoda</taxon>
        <taxon>Podocopa</taxon>
        <taxon>Podocopida</taxon>
        <taxon>Cypridocopina</taxon>
        <taxon>Cypridoidea</taxon>
        <taxon>Cyprididae</taxon>
        <taxon>Notodromas</taxon>
    </lineage>
</organism>
<reference evidence="2" key="1">
    <citation type="submission" date="2020-11" db="EMBL/GenBank/DDBJ databases">
        <authorList>
            <person name="Tran Van P."/>
        </authorList>
    </citation>
    <scope>NUCLEOTIDE SEQUENCE</scope>
</reference>
<name>A0A7R9BSD3_9CRUS</name>
<feature type="region of interest" description="Disordered" evidence="1">
    <location>
        <begin position="420"/>
        <end position="448"/>
    </location>
</feature>
<evidence type="ECO:0000256" key="1">
    <source>
        <dbReference type="SAM" id="MobiDB-lite"/>
    </source>
</evidence>
<feature type="compositionally biased region" description="Basic and acidic residues" evidence="1">
    <location>
        <begin position="277"/>
        <end position="293"/>
    </location>
</feature>
<dbReference type="Proteomes" id="UP000678499">
    <property type="component" value="Unassembled WGS sequence"/>
</dbReference>
<feature type="region of interest" description="Disordered" evidence="1">
    <location>
        <begin position="73"/>
        <end position="369"/>
    </location>
</feature>
<gene>
    <name evidence="2" type="ORF">NMOB1V02_LOCUS6971</name>
</gene>
<feature type="compositionally biased region" description="Basic and acidic residues" evidence="1">
    <location>
        <begin position="438"/>
        <end position="448"/>
    </location>
</feature>
<dbReference type="EMBL" id="OA883612">
    <property type="protein sequence ID" value="CAD7279294.1"/>
    <property type="molecule type" value="Genomic_DNA"/>
</dbReference>
<sequence>MTSITLKKGVADFHTKTSQGTVYISRSLKPAGAGSALTSTPIDGGNAGRAGSPARGVHFSPVVSEVNWRESYVEPDGGDKVAAANTNNTTAAKSASSSSSSTAGIGRRSRKISAEDSADLPQRVKVTTTEGNKLSVQKIQVTSVAPTSESVSIFVATLPPPERQQQQQHEEPSASPLPPSVMNGNKSATLPAKLKPVKPPKPDDASTHVSIWKRLGIGRLSFGKSGKSSKQQHQQQQQPSPPPPNKVATKEVIQPEPVPIHATPTKSTSQEMPEPTSTERNESLSESPGKKDVLATSESPSPSPPQQQQNKSDALPPRPPNQASKHLSPVARARLISARKHFLATQGAAQKPPSTSSGPLTAEEAAKSSENLRVAFERFRQKAEEDRRRLAQSVPDLQEVESSVRSAIELKHRQDALLDEEAPAKEERKTVSAAMTARKNDMMRSSQEFDDRWREILAKSEIKKYGDRLQRASQARFTARRSSFSSDITDATARPGNARYHNHHGKRMHQYSTAAQFFNDRHRSKSVSANDDNDPSGLDSGEVLFLRETHLGRLDGGSGGGQPVSSPGGGVDGGHVRHVSSPESMKARSMVNLGDDVDDDDEDGPRLQRLSPSRGGEDSSRAKSMEFLLDDENKQKIKNLVAPSNKALQILTKK</sequence>
<accession>A0A7R9BSD3</accession>
<proteinExistence type="predicted"/>
<feature type="compositionally biased region" description="Polar residues" evidence="1">
    <location>
        <begin position="264"/>
        <end position="276"/>
    </location>
</feature>
<evidence type="ECO:0000313" key="3">
    <source>
        <dbReference type="Proteomes" id="UP000678499"/>
    </source>
</evidence>
<feature type="region of interest" description="Disordered" evidence="1">
    <location>
        <begin position="28"/>
        <end position="57"/>
    </location>
</feature>
<feature type="compositionally biased region" description="Low complexity" evidence="1">
    <location>
        <begin position="82"/>
        <end position="103"/>
    </location>
</feature>
<feature type="compositionally biased region" description="Low complexity" evidence="1">
    <location>
        <begin position="224"/>
        <end position="238"/>
    </location>
</feature>